<dbReference type="AlphaFoldDB" id="A0A0U1DMQ7"/>
<name>A0A0U1DMQ7_9MYCO</name>
<accession>A0A0U1DMQ7</accession>
<evidence type="ECO:0000313" key="4">
    <source>
        <dbReference type="Proteomes" id="UP000182227"/>
    </source>
</evidence>
<dbReference type="Pfam" id="PF00857">
    <property type="entry name" value="Isochorismatase"/>
    <property type="match status" value="1"/>
</dbReference>
<dbReference type="InterPro" id="IPR050272">
    <property type="entry name" value="Isochorismatase-like_hydrls"/>
</dbReference>
<evidence type="ECO:0000259" key="2">
    <source>
        <dbReference type="Pfam" id="PF00857"/>
    </source>
</evidence>
<dbReference type="InterPro" id="IPR000868">
    <property type="entry name" value="Isochorismatase-like_dom"/>
</dbReference>
<dbReference type="Gene3D" id="3.40.50.850">
    <property type="entry name" value="Isochorismatase-like"/>
    <property type="match status" value="1"/>
</dbReference>
<dbReference type="Proteomes" id="UP000182227">
    <property type="component" value="Unassembled WGS sequence"/>
</dbReference>
<keyword evidence="1 3" id="KW-0378">Hydrolase</keyword>
<dbReference type="GO" id="GO:0016787">
    <property type="term" value="F:hydrolase activity"/>
    <property type="evidence" value="ECO:0007669"/>
    <property type="project" value="UniProtKB-KW"/>
</dbReference>
<sequence precursor="true">MRRRVTRLTKMTRPTLRELASLPAAPARLADSTLVLIDCQNTYTQGIMELEGVQAALEQTAELLDRARSAGIPIIHIQHSDGPGSLYDIEGESGAIVASVAPREGEPVVVKQFPNSFVQTDLDDRLKGLGASNLVLAGFMTHMCVNSTARGAFNLGYAPTVVAAATATRTLAGPDSTPVPAAVMQSASLAAMSDLFAVVVPDAQAVPD</sequence>
<proteinExistence type="predicted"/>
<protein>
    <submittedName>
        <fullName evidence="3">Isochorismatase hydrolase</fullName>
    </submittedName>
</protein>
<dbReference type="InterPro" id="IPR036380">
    <property type="entry name" value="Isochorismatase-like_sf"/>
</dbReference>
<dbReference type="PANTHER" id="PTHR43540">
    <property type="entry name" value="PEROXYUREIDOACRYLATE/UREIDOACRYLATE AMIDOHYDROLASE-RELATED"/>
    <property type="match status" value="1"/>
</dbReference>
<feature type="domain" description="Isochorismatase-like" evidence="2">
    <location>
        <begin position="33"/>
        <end position="200"/>
    </location>
</feature>
<dbReference type="PANTHER" id="PTHR43540:SF15">
    <property type="entry name" value="BLR5631 PROTEIN"/>
    <property type="match status" value="1"/>
</dbReference>
<evidence type="ECO:0000313" key="3">
    <source>
        <dbReference type="EMBL" id="CQD18528.1"/>
    </source>
</evidence>
<dbReference type="EMBL" id="CTEF01000003">
    <property type="protein sequence ID" value="CQD18528.1"/>
    <property type="molecule type" value="Genomic_DNA"/>
</dbReference>
<dbReference type="CDD" id="cd01014">
    <property type="entry name" value="nicotinamidase_related"/>
    <property type="match status" value="1"/>
</dbReference>
<gene>
    <name evidence="3" type="ORF">BN970_04099</name>
</gene>
<dbReference type="SUPFAM" id="SSF52499">
    <property type="entry name" value="Isochorismatase-like hydrolases"/>
    <property type="match status" value="1"/>
</dbReference>
<organism evidence="3 4">
    <name type="scientific">Mycolicibacterium conceptionense</name>
    <dbReference type="NCBI Taxonomy" id="451644"/>
    <lineage>
        <taxon>Bacteria</taxon>
        <taxon>Bacillati</taxon>
        <taxon>Actinomycetota</taxon>
        <taxon>Actinomycetes</taxon>
        <taxon>Mycobacteriales</taxon>
        <taxon>Mycobacteriaceae</taxon>
        <taxon>Mycolicibacterium</taxon>
    </lineage>
</organism>
<evidence type="ECO:0000256" key="1">
    <source>
        <dbReference type="ARBA" id="ARBA00022801"/>
    </source>
</evidence>
<reference evidence="3 4" key="1">
    <citation type="submission" date="2015-03" db="EMBL/GenBank/DDBJ databases">
        <authorList>
            <person name="Murphy D."/>
        </authorList>
    </citation>
    <scope>NUCLEOTIDE SEQUENCE [LARGE SCALE GENOMIC DNA]</scope>
    <source>
        <strain evidence="3 4">D16</strain>
    </source>
</reference>